<gene>
    <name evidence="7" type="ORF">JKJ07_31300</name>
</gene>
<dbReference type="InterPro" id="IPR050109">
    <property type="entry name" value="HTH-type_TetR-like_transc_reg"/>
</dbReference>
<evidence type="ECO:0000256" key="5">
    <source>
        <dbReference type="SAM" id="MobiDB-lite"/>
    </source>
</evidence>
<evidence type="ECO:0000256" key="2">
    <source>
        <dbReference type="ARBA" id="ARBA00023125"/>
    </source>
</evidence>
<dbReference type="PROSITE" id="PS50977">
    <property type="entry name" value="HTH_TETR_2"/>
    <property type="match status" value="1"/>
</dbReference>
<dbReference type="PROSITE" id="PS01081">
    <property type="entry name" value="HTH_TETR_1"/>
    <property type="match status" value="1"/>
</dbReference>
<keyword evidence="1" id="KW-0805">Transcription regulation</keyword>
<dbReference type="Pfam" id="PF00440">
    <property type="entry name" value="TetR_N"/>
    <property type="match status" value="1"/>
</dbReference>
<dbReference type="InterPro" id="IPR036271">
    <property type="entry name" value="Tet_transcr_reg_TetR-rel_C_sf"/>
</dbReference>
<feature type="DNA-binding region" description="H-T-H motif" evidence="4">
    <location>
        <begin position="61"/>
        <end position="80"/>
    </location>
</feature>
<accession>A0ABS1VWH5</accession>
<dbReference type="InterPro" id="IPR041678">
    <property type="entry name" value="TetR_C_16"/>
</dbReference>
<dbReference type="PRINTS" id="PR00455">
    <property type="entry name" value="HTHTETR"/>
</dbReference>
<keyword evidence="2 4" id="KW-0238">DNA-binding</keyword>
<sequence>MFTSRCGRVTLPRPLLRQGSKQREVRPVAATPRRRDAAQTRQLLLDTARHHFARHGFATTTVRDIADGAGVNVALINRYFASKEGLFEACLTSAVTDLKQDADRSSSPADIAATMAHRIAGSADDPRVHEALLLLVRSSGDERTDEMRRSLLHSISRRLATATNPSVREPDDAAVLRAQILLGAVLGTTMLRASIAVPPLSTAGEEQIADALSDLVKALLPAP</sequence>
<evidence type="ECO:0000313" key="7">
    <source>
        <dbReference type="EMBL" id="MBL7258807.1"/>
    </source>
</evidence>
<reference evidence="7 8" key="1">
    <citation type="submission" date="2021-01" db="EMBL/GenBank/DDBJ databases">
        <title>Actinoplanes sp. nov. LDG1-01 isolated from lichen.</title>
        <authorList>
            <person name="Saeng-In P."/>
            <person name="Phongsopitanun W."/>
            <person name="Kanchanasin P."/>
            <person name="Yuki M."/>
            <person name="Kudo T."/>
            <person name="Ohkuma M."/>
            <person name="Tanasupawat S."/>
        </authorList>
    </citation>
    <scope>NUCLEOTIDE SEQUENCE [LARGE SCALE GENOMIC DNA]</scope>
    <source>
        <strain evidence="7 8">LDG1-01</strain>
    </source>
</reference>
<proteinExistence type="predicted"/>
<dbReference type="InterPro" id="IPR023772">
    <property type="entry name" value="DNA-bd_HTH_TetR-type_CS"/>
</dbReference>
<name>A0ABS1VWH5_9ACTN</name>
<evidence type="ECO:0000313" key="8">
    <source>
        <dbReference type="Proteomes" id="UP000598996"/>
    </source>
</evidence>
<comment type="caution">
    <text evidence="7">The sequence shown here is derived from an EMBL/GenBank/DDBJ whole genome shotgun (WGS) entry which is preliminary data.</text>
</comment>
<dbReference type="EMBL" id="JAENHO010000009">
    <property type="protein sequence ID" value="MBL7258807.1"/>
    <property type="molecule type" value="Genomic_DNA"/>
</dbReference>
<dbReference type="PANTHER" id="PTHR30055">
    <property type="entry name" value="HTH-TYPE TRANSCRIPTIONAL REGULATOR RUTR"/>
    <property type="match status" value="1"/>
</dbReference>
<dbReference type="InterPro" id="IPR009057">
    <property type="entry name" value="Homeodomain-like_sf"/>
</dbReference>
<keyword evidence="8" id="KW-1185">Reference proteome</keyword>
<feature type="domain" description="HTH tetR-type" evidence="6">
    <location>
        <begin position="38"/>
        <end position="98"/>
    </location>
</feature>
<evidence type="ECO:0000256" key="1">
    <source>
        <dbReference type="ARBA" id="ARBA00023015"/>
    </source>
</evidence>
<dbReference type="Pfam" id="PF17920">
    <property type="entry name" value="TetR_C_16"/>
    <property type="match status" value="1"/>
</dbReference>
<dbReference type="SUPFAM" id="SSF46689">
    <property type="entry name" value="Homeodomain-like"/>
    <property type="match status" value="1"/>
</dbReference>
<feature type="region of interest" description="Disordered" evidence="5">
    <location>
        <begin position="17"/>
        <end position="37"/>
    </location>
</feature>
<keyword evidence="3" id="KW-0804">Transcription</keyword>
<dbReference type="SUPFAM" id="SSF48498">
    <property type="entry name" value="Tetracyclin repressor-like, C-terminal domain"/>
    <property type="match status" value="1"/>
</dbReference>
<dbReference type="PANTHER" id="PTHR30055:SF234">
    <property type="entry name" value="HTH-TYPE TRANSCRIPTIONAL REGULATOR BETI"/>
    <property type="match status" value="1"/>
</dbReference>
<evidence type="ECO:0000256" key="3">
    <source>
        <dbReference type="ARBA" id="ARBA00023163"/>
    </source>
</evidence>
<protein>
    <submittedName>
        <fullName evidence="7">TetR/AcrR family transcriptional regulator</fullName>
    </submittedName>
</protein>
<organism evidence="7 8">
    <name type="scientific">Paractinoplanes lichenicola</name>
    <dbReference type="NCBI Taxonomy" id="2802976"/>
    <lineage>
        <taxon>Bacteria</taxon>
        <taxon>Bacillati</taxon>
        <taxon>Actinomycetota</taxon>
        <taxon>Actinomycetes</taxon>
        <taxon>Micromonosporales</taxon>
        <taxon>Micromonosporaceae</taxon>
        <taxon>Paractinoplanes</taxon>
    </lineage>
</organism>
<dbReference type="Proteomes" id="UP000598996">
    <property type="component" value="Unassembled WGS sequence"/>
</dbReference>
<evidence type="ECO:0000259" key="6">
    <source>
        <dbReference type="PROSITE" id="PS50977"/>
    </source>
</evidence>
<dbReference type="Gene3D" id="1.10.357.10">
    <property type="entry name" value="Tetracycline Repressor, domain 2"/>
    <property type="match status" value="1"/>
</dbReference>
<evidence type="ECO:0000256" key="4">
    <source>
        <dbReference type="PROSITE-ProRule" id="PRU00335"/>
    </source>
</evidence>
<dbReference type="InterPro" id="IPR001647">
    <property type="entry name" value="HTH_TetR"/>
</dbReference>